<proteinExistence type="predicted"/>
<name>X1MNM0_9ZZZZ</name>
<sequence>PCYPPFFGWGFPGGSWYWEDGERHYGMPSSGWHWYFGPDDKWHFTIRFHFGGE</sequence>
<dbReference type="EMBL" id="BARV01018405">
    <property type="protein sequence ID" value="GAI19626.1"/>
    <property type="molecule type" value="Genomic_DNA"/>
</dbReference>
<feature type="non-terminal residue" evidence="1">
    <location>
        <position position="1"/>
    </location>
</feature>
<dbReference type="AlphaFoldDB" id="X1MNM0"/>
<protein>
    <submittedName>
        <fullName evidence="1">Uncharacterized protein</fullName>
    </submittedName>
</protein>
<accession>X1MNM0</accession>
<organism evidence="1">
    <name type="scientific">marine sediment metagenome</name>
    <dbReference type="NCBI Taxonomy" id="412755"/>
    <lineage>
        <taxon>unclassified sequences</taxon>
        <taxon>metagenomes</taxon>
        <taxon>ecological metagenomes</taxon>
    </lineage>
</organism>
<reference evidence="1" key="1">
    <citation type="journal article" date="2014" name="Front. Microbiol.">
        <title>High frequency of phylogenetically diverse reductive dehalogenase-homologous genes in deep subseafloor sedimentary metagenomes.</title>
        <authorList>
            <person name="Kawai M."/>
            <person name="Futagami T."/>
            <person name="Toyoda A."/>
            <person name="Takaki Y."/>
            <person name="Nishi S."/>
            <person name="Hori S."/>
            <person name="Arai W."/>
            <person name="Tsubouchi T."/>
            <person name="Morono Y."/>
            <person name="Uchiyama I."/>
            <person name="Ito T."/>
            <person name="Fujiyama A."/>
            <person name="Inagaki F."/>
            <person name="Takami H."/>
        </authorList>
    </citation>
    <scope>NUCLEOTIDE SEQUENCE</scope>
    <source>
        <strain evidence="1">Expedition CK06-06</strain>
    </source>
</reference>
<gene>
    <name evidence="1" type="ORF">S06H3_31137</name>
</gene>
<evidence type="ECO:0000313" key="1">
    <source>
        <dbReference type="EMBL" id="GAI19626.1"/>
    </source>
</evidence>
<comment type="caution">
    <text evidence="1">The sequence shown here is derived from an EMBL/GenBank/DDBJ whole genome shotgun (WGS) entry which is preliminary data.</text>
</comment>